<dbReference type="Proteomes" id="UP001214576">
    <property type="component" value="Unassembled WGS sequence"/>
</dbReference>
<sequence length="79" mass="8973">MSNSLVTLWTAAYQAPLSMGFLRLERESEVPQSCPTLHDPIDCSLPGFSIRGIFQFIRELMLYQRGKGSPYGNEYKEIS</sequence>
<name>A0AAD4YHL0_OVIAM</name>
<organism evidence="1 2">
    <name type="scientific">Ovis ammon polii</name>
    <dbReference type="NCBI Taxonomy" id="230172"/>
    <lineage>
        <taxon>Eukaryota</taxon>
        <taxon>Metazoa</taxon>
        <taxon>Chordata</taxon>
        <taxon>Craniata</taxon>
        <taxon>Vertebrata</taxon>
        <taxon>Euteleostomi</taxon>
        <taxon>Mammalia</taxon>
        <taxon>Eutheria</taxon>
        <taxon>Laurasiatheria</taxon>
        <taxon>Artiodactyla</taxon>
        <taxon>Ruminantia</taxon>
        <taxon>Pecora</taxon>
        <taxon>Bovidae</taxon>
        <taxon>Caprinae</taxon>
        <taxon>Ovis</taxon>
    </lineage>
</organism>
<gene>
    <name evidence="1" type="ORF">MG293_000934</name>
</gene>
<protein>
    <submittedName>
        <fullName evidence="1">Uncharacterized protein</fullName>
    </submittedName>
</protein>
<dbReference type="EMBL" id="JAKZEL010000001">
    <property type="protein sequence ID" value="KAI4548604.1"/>
    <property type="molecule type" value="Genomic_DNA"/>
</dbReference>
<keyword evidence="2" id="KW-1185">Reference proteome</keyword>
<accession>A0AAD4YHL0</accession>
<evidence type="ECO:0000313" key="2">
    <source>
        <dbReference type="Proteomes" id="UP001214576"/>
    </source>
</evidence>
<reference evidence="1" key="1">
    <citation type="submission" date="2022-03" db="EMBL/GenBank/DDBJ databases">
        <title>Genomic analyses of argali, domestic sheep and their hybrids provide insights into chromosomal evolution, heterosis and genetic basis of agronomic traits.</title>
        <authorList>
            <person name="Li M."/>
        </authorList>
    </citation>
    <scope>NUCLEOTIDE SEQUENCE</scope>
    <source>
        <strain evidence="1">CAU-MHL-2022a</strain>
        <tissue evidence="1">Skin</tissue>
    </source>
</reference>
<evidence type="ECO:0000313" key="1">
    <source>
        <dbReference type="EMBL" id="KAI4548604.1"/>
    </source>
</evidence>
<comment type="caution">
    <text evidence="1">The sequence shown here is derived from an EMBL/GenBank/DDBJ whole genome shotgun (WGS) entry which is preliminary data.</text>
</comment>
<dbReference type="AlphaFoldDB" id="A0AAD4YHL0"/>
<proteinExistence type="predicted"/>